<dbReference type="GO" id="GO:0003984">
    <property type="term" value="F:acetolactate synthase activity"/>
    <property type="evidence" value="ECO:0007669"/>
    <property type="project" value="UniProtKB-EC"/>
</dbReference>
<keyword evidence="7" id="KW-0808">Transferase</keyword>
<evidence type="ECO:0000313" key="7">
    <source>
        <dbReference type="EMBL" id="KAA6314319.1"/>
    </source>
</evidence>
<accession>A0A5J4Q004</accession>
<dbReference type="InterPro" id="IPR004789">
    <property type="entry name" value="Acetalactate_synth_ssu"/>
</dbReference>
<comment type="caution">
    <text evidence="7">The sequence shown here is derived from an EMBL/GenBank/DDBJ whole genome shotgun (WGS) entry which is preliminary data.</text>
</comment>
<evidence type="ECO:0000256" key="5">
    <source>
        <dbReference type="ARBA" id="ARBA00023304"/>
    </source>
</evidence>
<evidence type="ECO:0000256" key="3">
    <source>
        <dbReference type="ARBA" id="ARBA00006341"/>
    </source>
</evidence>
<dbReference type="PROSITE" id="PS51671">
    <property type="entry name" value="ACT"/>
    <property type="match status" value="1"/>
</dbReference>
<dbReference type="InterPro" id="IPR054480">
    <property type="entry name" value="AHAS_small-like_ACT"/>
</dbReference>
<dbReference type="PANTHER" id="PTHR30239">
    <property type="entry name" value="ACETOLACTATE SYNTHASE SMALL SUBUNIT"/>
    <property type="match status" value="1"/>
</dbReference>
<keyword evidence="5" id="KW-0100">Branched-chain amino acid biosynthesis</keyword>
<evidence type="ECO:0000256" key="4">
    <source>
        <dbReference type="ARBA" id="ARBA00022605"/>
    </source>
</evidence>
<dbReference type="InterPro" id="IPR045865">
    <property type="entry name" value="ACT-like_dom_sf"/>
</dbReference>
<organism evidence="7">
    <name type="scientific">termite gut metagenome</name>
    <dbReference type="NCBI Taxonomy" id="433724"/>
    <lineage>
        <taxon>unclassified sequences</taxon>
        <taxon>metagenomes</taxon>
        <taxon>organismal metagenomes</taxon>
    </lineage>
</organism>
<dbReference type="SUPFAM" id="SSF55021">
    <property type="entry name" value="ACT-like"/>
    <property type="match status" value="2"/>
</dbReference>
<dbReference type="Gene3D" id="3.30.70.260">
    <property type="match status" value="1"/>
</dbReference>
<dbReference type="EC" id="2.2.1.6" evidence="7"/>
<reference evidence="7" key="1">
    <citation type="submission" date="2019-03" db="EMBL/GenBank/DDBJ databases">
        <title>Single cell metagenomics reveals metabolic interactions within the superorganism composed of flagellate Streblomastix strix and complex community of Bacteroidetes bacteria on its surface.</title>
        <authorList>
            <person name="Treitli S.C."/>
            <person name="Kolisko M."/>
            <person name="Husnik F."/>
            <person name="Keeling P."/>
            <person name="Hampl V."/>
        </authorList>
    </citation>
    <scope>NUCLEOTIDE SEQUENCE</scope>
    <source>
        <strain evidence="7">STM</strain>
    </source>
</reference>
<dbReference type="GO" id="GO:0005829">
    <property type="term" value="C:cytosol"/>
    <property type="evidence" value="ECO:0007669"/>
    <property type="project" value="TreeGrafter"/>
</dbReference>
<proteinExistence type="inferred from homology"/>
<dbReference type="Pfam" id="PF22629">
    <property type="entry name" value="ACT_AHAS_ss"/>
    <property type="match status" value="1"/>
</dbReference>
<protein>
    <submittedName>
        <fullName evidence="7">Acetolactate synthase small subunit</fullName>
        <ecNumber evidence="7">2.2.1.6</ecNumber>
    </submittedName>
</protein>
<comment type="similarity">
    <text evidence="3">Belongs to the acetolactate synthase small subunit family.</text>
</comment>
<dbReference type="CDD" id="cd04878">
    <property type="entry name" value="ACT_AHAS"/>
    <property type="match status" value="1"/>
</dbReference>
<dbReference type="Gene3D" id="3.30.70.1150">
    <property type="entry name" value="ACT-like. Chain A, domain 2"/>
    <property type="match status" value="1"/>
</dbReference>
<dbReference type="GO" id="GO:0009099">
    <property type="term" value="P:L-valine biosynthetic process"/>
    <property type="evidence" value="ECO:0007669"/>
    <property type="project" value="UniProtKB-UniPathway"/>
</dbReference>
<dbReference type="UniPathway" id="UPA00047">
    <property type="reaction ID" value="UER00055"/>
</dbReference>
<dbReference type="Pfam" id="PF10369">
    <property type="entry name" value="ALS_ss_C"/>
    <property type="match status" value="1"/>
</dbReference>
<dbReference type="GO" id="GO:0009097">
    <property type="term" value="P:isoleucine biosynthetic process"/>
    <property type="evidence" value="ECO:0007669"/>
    <property type="project" value="UniProtKB-UniPathway"/>
</dbReference>
<evidence type="ECO:0000259" key="6">
    <source>
        <dbReference type="PROSITE" id="PS51671"/>
    </source>
</evidence>
<gene>
    <name evidence="7" type="ORF">EZS27_035049</name>
</gene>
<dbReference type="PANTHER" id="PTHR30239:SF0">
    <property type="entry name" value="ACETOLACTATE SYNTHASE SMALL SUBUNIT 1, CHLOROPLASTIC"/>
    <property type="match status" value="1"/>
</dbReference>
<dbReference type="InterPro" id="IPR002912">
    <property type="entry name" value="ACT_dom"/>
</dbReference>
<keyword evidence="4" id="KW-0028">Amino-acid biosynthesis</keyword>
<dbReference type="InterPro" id="IPR039557">
    <property type="entry name" value="AHAS_ACT"/>
</dbReference>
<dbReference type="GO" id="GO:1990610">
    <property type="term" value="F:acetolactate synthase regulator activity"/>
    <property type="evidence" value="ECO:0007669"/>
    <property type="project" value="InterPro"/>
</dbReference>
<sequence>MLYTINVYSENIAGILNQITNVFTRRQLNIESLNVSASAIKGIHKYTITTYTDEDTIRKVTKQIEKRIDVLQANYYTDNEIFYREIALYKIPTGELLDSKQVEAIISKHNARIIEINPTYTVIQKSGTTEETQSLYEDLEQIRIFQFVRSGRIAITKSREEKLSDYLAKREENYKKERETNPFPDITK</sequence>
<dbReference type="InterPro" id="IPR019455">
    <property type="entry name" value="Acetolactate_synth_ssu_C"/>
</dbReference>
<name>A0A5J4Q004_9ZZZZ</name>
<dbReference type="AlphaFoldDB" id="A0A5J4Q004"/>
<dbReference type="UniPathway" id="UPA00049">
    <property type="reaction ID" value="UER00059"/>
</dbReference>
<dbReference type="NCBIfam" id="TIGR00119">
    <property type="entry name" value="acolac_sm"/>
    <property type="match status" value="1"/>
</dbReference>
<dbReference type="EMBL" id="SNRY01005699">
    <property type="protein sequence ID" value="KAA6314319.1"/>
    <property type="molecule type" value="Genomic_DNA"/>
</dbReference>
<comment type="pathway">
    <text evidence="2">Amino-acid biosynthesis; L-valine biosynthesis; L-valine from pyruvate: step 1/4.</text>
</comment>
<feature type="domain" description="ACT" evidence="6">
    <location>
        <begin position="4"/>
        <end position="84"/>
    </location>
</feature>
<comment type="pathway">
    <text evidence="1">Amino-acid biosynthesis; L-isoleucine biosynthesis; L-isoleucine from 2-oxobutanoate: step 1/4.</text>
</comment>
<evidence type="ECO:0000256" key="2">
    <source>
        <dbReference type="ARBA" id="ARBA00005025"/>
    </source>
</evidence>
<evidence type="ECO:0000256" key="1">
    <source>
        <dbReference type="ARBA" id="ARBA00004974"/>
    </source>
</evidence>
<dbReference type="InterPro" id="IPR027271">
    <property type="entry name" value="Acetolactate_synth/TF_NikR_C"/>
</dbReference>